<evidence type="ECO:0000256" key="1">
    <source>
        <dbReference type="ARBA" id="ARBA00023015"/>
    </source>
</evidence>
<evidence type="ECO:0000256" key="2">
    <source>
        <dbReference type="ARBA" id="ARBA00023125"/>
    </source>
</evidence>
<evidence type="ECO:0000313" key="5">
    <source>
        <dbReference type="EMBL" id="XBH15657.1"/>
    </source>
</evidence>
<protein>
    <submittedName>
        <fullName evidence="5">S24 family peptidase</fullName>
    </submittedName>
</protein>
<dbReference type="InterPro" id="IPR036286">
    <property type="entry name" value="LexA/Signal_pep-like_sf"/>
</dbReference>
<gene>
    <name evidence="5" type="ORF">P8935_13870</name>
</gene>
<dbReference type="EMBL" id="CP121196">
    <property type="protein sequence ID" value="XBH15657.1"/>
    <property type="molecule type" value="Genomic_DNA"/>
</dbReference>
<dbReference type="Gene3D" id="2.10.109.10">
    <property type="entry name" value="Umud Fragment, subunit A"/>
    <property type="match status" value="1"/>
</dbReference>
<proteinExistence type="predicted"/>
<feature type="domain" description="Peptidase S24/S26A/S26B/S26C" evidence="4">
    <location>
        <begin position="113"/>
        <end position="214"/>
    </location>
</feature>
<dbReference type="InterPro" id="IPR015927">
    <property type="entry name" value="Peptidase_S24_S26A/B/C"/>
</dbReference>
<dbReference type="RefSeq" id="WP_348260891.1">
    <property type="nucleotide sequence ID" value="NZ_CP121196.1"/>
</dbReference>
<dbReference type="CDD" id="cd06529">
    <property type="entry name" value="S24_LexA-like"/>
    <property type="match status" value="1"/>
</dbReference>
<name>A0AAU7DEA1_9BACT</name>
<evidence type="ECO:0000259" key="4">
    <source>
        <dbReference type="Pfam" id="PF00717"/>
    </source>
</evidence>
<organism evidence="5">
    <name type="scientific">Telmatobacter sp. DSM 110680</name>
    <dbReference type="NCBI Taxonomy" id="3036704"/>
    <lineage>
        <taxon>Bacteria</taxon>
        <taxon>Pseudomonadati</taxon>
        <taxon>Acidobacteriota</taxon>
        <taxon>Terriglobia</taxon>
        <taxon>Terriglobales</taxon>
        <taxon>Acidobacteriaceae</taxon>
        <taxon>Telmatobacter</taxon>
    </lineage>
</organism>
<dbReference type="Pfam" id="PF00717">
    <property type="entry name" value="Peptidase_S24"/>
    <property type="match status" value="1"/>
</dbReference>
<dbReference type="PANTHER" id="PTHR40661">
    <property type="match status" value="1"/>
</dbReference>
<dbReference type="AlphaFoldDB" id="A0AAU7DEA1"/>
<dbReference type="PANTHER" id="PTHR40661:SF3">
    <property type="entry name" value="FELS-1 PROPHAGE TRANSCRIPTIONAL REGULATOR"/>
    <property type="match status" value="1"/>
</dbReference>
<keyword evidence="2" id="KW-0238">DNA-binding</keyword>
<dbReference type="InterPro" id="IPR039418">
    <property type="entry name" value="LexA-like"/>
</dbReference>
<evidence type="ECO:0000256" key="3">
    <source>
        <dbReference type="ARBA" id="ARBA00023163"/>
    </source>
</evidence>
<dbReference type="SUPFAM" id="SSF51306">
    <property type="entry name" value="LexA/Signal peptidase"/>
    <property type="match status" value="1"/>
</dbReference>
<keyword evidence="1" id="KW-0805">Transcription regulation</keyword>
<reference evidence="5" key="1">
    <citation type="submission" date="2023-03" db="EMBL/GenBank/DDBJ databases">
        <title>Edaphobacter sp.</title>
        <authorList>
            <person name="Huber K.J."/>
            <person name="Papendorf J."/>
            <person name="Pilke C."/>
            <person name="Bunk B."/>
            <person name="Sproeer C."/>
            <person name="Pester M."/>
        </authorList>
    </citation>
    <scope>NUCLEOTIDE SEQUENCE</scope>
    <source>
        <strain evidence="5">DSM 110680</strain>
    </source>
</reference>
<accession>A0AAU7DEA1</accession>
<keyword evidence="3" id="KW-0804">Transcription</keyword>
<sequence>MFLLPPFPAGLRERTSPRLKLNVALGNIAGRPDGTYFWERAGIDTSELPDPTLRHTISSIQTTLEDFNLITSKKVSQHLAGKGNAVAIPLMNVTAFGDRVPPHENVRLSQAKVEDVLLAPLSWCPHPENMISMHVAGDSMHPVIPSGSVLFVDTAATDRDQVNGRLVVASHRDLGFKVARLQRLAGSDLLVSANPKYLPIDVSNATRWKIFGEVLWWVTKDVKQES</sequence>
<dbReference type="GO" id="GO:0003677">
    <property type="term" value="F:DNA binding"/>
    <property type="evidence" value="ECO:0007669"/>
    <property type="project" value="UniProtKB-KW"/>
</dbReference>